<evidence type="ECO:0000313" key="2">
    <source>
        <dbReference type="Proteomes" id="UP000008698"/>
    </source>
</evidence>
<protein>
    <submittedName>
        <fullName evidence="1">Beta-glucosidase</fullName>
    </submittedName>
</protein>
<dbReference type="Proteomes" id="UP000008698">
    <property type="component" value="Unassembled WGS sequence"/>
</dbReference>
<name>C9SM60_VERA1</name>
<dbReference type="AlphaFoldDB" id="C9SM60"/>
<keyword evidence="2" id="KW-1185">Reference proteome</keyword>
<dbReference type="KEGG" id="val:VDBG_05984"/>
<gene>
    <name evidence="1" type="ORF">VDBG_05984</name>
</gene>
<organism evidence="2">
    <name type="scientific">Verticillium alfalfae (strain VaMs.102 / ATCC MYA-4576 / FGSC 10136)</name>
    <name type="common">Verticillium wilt of alfalfa</name>
    <name type="synonym">Verticillium albo-atrum</name>
    <dbReference type="NCBI Taxonomy" id="526221"/>
    <lineage>
        <taxon>Eukaryota</taxon>
        <taxon>Fungi</taxon>
        <taxon>Dikarya</taxon>
        <taxon>Ascomycota</taxon>
        <taxon>Pezizomycotina</taxon>
        <taxon>Sordariomycetes</taxon>
        <taxon>Hypocreomycetidae</taxon>
        <taxon>Glomerellales</taxon>
        <taxon>Plectosphaerellaceae</taxon>
        <taxon>Verticillium</taxon>
    </lineage>
</organism>
<accession>C9SM60</accession>
<proteinExistence type="predicted"/>
<evidence type="ECO:0000313" key="1">
    <source>
        <dbReference type="EMBL" id="EEY19875.1"/>
    </source>
</evidence>
<dbReference type="RefSeq" id="XP_003003542.1">
    <property type="nucleotide sequence ID" value="XM_003003496.1"/>
</dbReference>
<reference evidence="2" key="1">
    <citation type="journal article" date="2011" name="PLoS Pathog.">
        <title>Comparative genomics yields insights into niche adaptation of plant vascular wilt pathogens.</title>
        <authorList>
            <person name="Klosterman S.J."/>
            <person name="Subbarao K.V."/>
            <person name="Kang S."/>
            <person name="Veronese P."/>
            <person name="Gold S.E."/>
            <person name="Thomma B.P.H.J."/>
            <person name="Chen Z."/>
            <person name="Henrissat B."/>
            <person name="Lee Y.-H."/>
            <person name="Park J."/>
            <person name="Garcia-Pedrajas M.D."/>
            <person name="Barbara D.J."/>
            <person name="Anchieta A."/>
            <person name="de Jonge R."/>
            <person name="Santhanam P."/>
            <person name="Maruthachalam K."/>
            <person name="Atallah Z."/>
            <person name="Amyotte S.G."/>
            <person name="Paz Z."/>
            <person name="Inderbitzin P."/>
            <person name="Hayes R.J."/>
            <person name="Heiman D.I."/>
            <person name="Young S."/>
            <person name="Zeng Q."/>
            <person name="Engels R."/>
            <person name="Galagan J."/>
            <person name="Cuomo C.A."/>
            <person name="Dobinson K.F."/>
            <person name="Ma L.-J."/>
        </authorList>
    </citation>
    <scope>NUCLEOTIDE SEQUENCE [LARGE SCALE GENOMIC DNA]</scope>
    <source>
        <strain evidence="2">VaMs.102 / ATCC MYA-4576 / FGSC 10136</strain>
    </source>
</reference>
<dbReference type="HOGENOM" id="CLU_3410820_0_0_1"/>
<dbReference type="EMBL" id="DS985220">
    <property type="protein sequence ID" value="EEY19875.1"/>
    <property type="molecule type" value="Genomic_DNA"/>
</dbReference>
<sequence>MSGKEPGACGCEQSWGCGDLFEGGNTPSY</sequence>
<dbReference type="GeneID" id="9536342"/>